<feature type="signal peptide" evidence="1">
    <location>
        <begin position="1"/>
        <end position="23"/>
    </location>
</feature>
<accession>A0AAD9N974</accession>
<organism evidence="3 4">
    <name type="scientific">Ridgeia piscesae</name>
    <name type="common">Tubeworm</name>
    <dbReference type="NCBI Taxonomy" id="27915"/>
    <lineage>
        <taxon>Eukaryota</taxon>
        <taxon>Metazoa</taxon>
        <taxon>Spiralia</taxon>
        <taxon>Lophotrochozoa</taxon>
        <taxon>Annelida</taxon>
        <taxon>Polychaeta</taxon>
        <taxon>Sedentaria</taxon>
        <taxon>Canalipalpata</taxon>
        <taxon>Sabellida</taxon>
        <taxon>Siboglinidae</taxon>
        <taxon>Ridgeia</taxon>
    </lineage>
</organism>
<feature type="domain" description="NIDO" evidence="2">
    <location>
        <begin position="45"/>
        <end position="154"/>
    </location>
</feature>
<sequence length="260" mass="27377">MFLLHFSVTFLALLSVAPTEVTGEAISAPAHFYPYGPGVGDNTASVNDDGSTGRIPIATQFPETTNSAILRRATDDVRRGFVRLTRFTASWVFIASWHKVTYYGGSDSTSVGFNAGDGVRYFSVPGSRGASIADVETTSNVGLRGRWMFRIDDVSVKAGGCNTEGTLAVGPSFGTLLGGTVITVSGPCFDELVDTSNTQCKYNADKSAIKTEVVPLVISTENVGHLTLPTSPDTLAEMSVLPSGYMGAVRVREAATSGQG</sequence>
<dbReference type="InterPro" id="IPR051495">
    <property type="entry name" value="Epithelial_Barrier/Signaling"/>
</dbReference>
<dbReference type="GO" id="GO:0007160">
    <property type="term" value="P:cell-matrix adhesion"/>
    <property type="evidence" value="ECO:0007669"/>
    <property type="project" value="InterPro"/>
</dbReference>
<dbReference type="PANTHER" id="PTHR13802">
    <property type="entry name" value="MUCIN 4-RELATED"/>
    <property type="match status" value="1"/>
</dbReference>
<evidence type="ECO:0000313" key="3">
    <source>
        <dbReference type="EMBL" id="KAK2158739.1"/>
    </source>
</evidence>
<evidence type="ECO:0000256" key="1">
    <source>
        <dbReference type="SAM" id="SignalP"/>
    </source>
</evidence>
<dbReference type="EMBL" id="JAODUO010001771">
    <property type="protein sequence ID" value="KAK2158739.1"/>
    <property type="molecule type" value="Genomic_DNA"/>
</dbReference>
<name>A0AAD9N974_RIDPI</name>
<reference evidence="3" key="1">
    <citation type="journal article" date="2023" name="Mol. Biol. Evol.">
        <title>Third-Generation Sequencing Reveals the Adaptive Role of the Epigenome in Three Deep-Sea Polychaetes.</title>
        <authorList>
            <person name="Perez M."/>
            <person name="Aroh O."/>
            <person name="Sun Y."/>
            <person name="Lan Y."/>
            <person name="Juniper S.K."/>
            <person name="Young C.R."/>
            <person name="Angers B."/>
            <person name="Qian P.Y."/>
        </authorList>
    </citation>
    <scope>NUCLEOTIDE SEQUENCE</scope>
    <source>
        <strain evidence="3">R07B-5</strain>
    </source>
</reference>
<protein>
    <recommendedName>
        <fullName evidence="2">NIDO domain-containing protein</fullName>
    </recommendedName>
</protein>
<evidence type="ECO:0000313" key="4">
    <source>
        <dbReference type="Proteomes" id="UP001209878"/>
    </source>
</evidence>
<dbReference type="PROSITE" id="PS51220">
    <property type="entry name" value="NIDO"/>
    <property type="match status" value="1"/>
</dbReference>
<dbReference type="SMART" id="SM00539">
    <property type="entry name" value="NIDO"/>
    <property type="match status" value="1"/>
</dbReference>
<dbReference type="Pfam" id="PF06119">
    <property type="entry name" value="NIDO"/>
    <property type="match status" value="2"/>
</dbReference>
<feature type="chain" id="PRO_5042106194" description="NIDO domain-containing protein" evidence="1">
    <location>
        <begin position="24"/>
        <end position="260"/>
    </location>
</feature>
<keyword evidence="4" id="KW-1185">Reference proteome</keyword>
<keyword evidence="1" id="KW-0732">Signal</keyword>
<gene>
    <name evidence="3" type="ORF">NP493_1775g00021</name>
</gene>
<dbReference type="PANTHER" id="PTHR13802:SF59">
    <property type="entry name" value="SUSHI DOMAIN-CONTAINING PROTEIN 2"/>
    <property type="match status" value="1"/>
</dbReference>
<comment type="caution">
    <text evidence="3">The sequence shown here is derived from an EMBL/GenBank/DDBJ whole genome shotgun (WGS) entry which is preliminary data.</text>
</comment>
<dbReference type="AlphaFoldDB" id="A0AAD9N974"/>
<evidence type="ECO:0000259" key="2">
    <source>
        <dbReference type="PROSITE" id="PS51220"/>
    </source>
</evidence>
<proteinExistence type="predicted"/>
<dbReference type="InterPro" id="IPR003886">
    <property type="entry name" value="NIDO_dom"/>
</dbReference>
<dbReference type="Proteomes" id="UP001209878">
    <property type="component" value="Unassembled WGS sequence"/>
</dbReference>